<proteinExistence type="predicted"/>
<dbReference type="EMBL" id="JBHSFQ010000007">
    <property type="protein sequence ID" value="MFC4562239.1"/>
    <property type="molecule type" value="Genomic_DNA"/>
</dbReference>
<dbReference type="Pfam" id="PF09844">
    <property type="entry name" value="DUF2071"/>
    <property type="match status" value="1"/>
</dbReference>
<feature type="compositionally biased region" description="Basic residues" evidence="1">
    <location>
        <begin position="196"/>
        <end position="211"/>
    </location>
</feature>
<dbReference type="InterPro" id="IPR018644">
    <property type="entry name" value="DUF2071"/>
</dbReference>
<feature type="region of interest" description="Disordered" evidence="1">
    <location>
        <begin position="134"/>
        <end position="248"/>
    </location>
</feature>
<dbReference type="SUPFAM" id="SSF160104">
    <property type="entry name" value="Acetoacetate decarboxylase-like"/>
    <property type="match status" value="1"/>
</dbReference>
<gene>
    <name evidence="2" type="ORF">ACFO4E_10265</name>
</gene>
<keyword evidence="3" id="KW-1185">Reference proteome</keyword>
<comment type="caution">
    <text evidence="2">The sequence shown here is derived from an EMBL/GenBank/DDBJ whole genome shotgun (WGS) entry which is preliminary data.</text>
</comment>
<dbReference type="PANTHER" id="PTHR39186:SF1">
    <property type="entry name" value="DUF2071 DOMAIN-CONTAINING PROTEIN"/>
    <property type="match status" value="1"/>
</dbReference>
<dbReference type="Proteomes" id="UP001595923">
    <property type="component" value="Unassembled WGS sequence"/>
</dbReference>
<dbReference type="InterPro" id="IPR023375">
    <property type="entry name" value="ADC_dom_sf"/>
</dbReference>
<name>A0ABV9DV57_9ACTN</name>
<dbReference type="PANTHER" id="PTHR39186">
    <property type="entry name" value="DUF2071 FAMILY PROTEIN"/>
    <property type="match status" value="1"/>
</dbReference>
<accession>A0ABV9DV57</accession>
<protein>
    <submittedName>
        <fullName evidence="2">DUF2071 domain-containing protein</fullName>
    </submittedName>
</protein>
<evidence type="ECO:0000313" key="2">
    <source>
        <dbReference type="EMBL" id="MFC4562239.1"/>
    </source>
</evidence>
<dbReference type="RefSeq" id="WP_378573277.1">
    <property type="nucleotide sequence ID" value="NZ_JBHSFQ010000007.1"/>
</dbReference>
<evidence type="ECO:0000256" key="1">
    <source>
        <dbReference type="SAM" id="MobiDB-lite"/>
    </source>
</evidence>
<sequence>MPGAARSSLVRGVVAVDPGTTHTRARGTPGRRRTHHLAGVAFLHWRVAPDAVSALLPAGTRADTLDGVAYAGLVAFRVPESPAFGAVPTGAFTEANVRLCSVDGRGRRGVVFVSMDADSAPVVARFRRFTGCCEPPHRRRRRDRPVEQNRAASSDAAPRHAGSCAAIRRRGIGAPSTAWPRPDHRGRACGAVRPCARARRSRRRRRRRVGKVGRIGGPLFVRGSNRRAPAPGADKPSSGQPIPGVSSR</sequence>
<dbReference type="Gene3D" id="2.40.400.10">
    <property type="entry name" value="Acetoacetate decarboxylase-like"/>
    <property type="match status" value="1"/>
</dbReference>
<reference evidence="3" key="1">
    <citation type="journal article" date="2019" name="Int. J. Syst. Evol. Microbiol.">
        <title>The Global Catalogue of Microorganisms (GCM) 10K type strain sequencing project: providing services to taxonomists for standard genome sequencing and annotation.</title>
        <authorList>
            <consortium name="The Broad Institute Genomics Platform"/>
            <consortium name="The Broad Institute Genome Sequencing Center for Infectious Disease"/>
            <person name="Wu L."/>
            <person name="Ma J."/>
        </authorList>
    </citation>
    <scope>NUCLEOTIDE SEQUENCE [LARGE SCALE GENOMIC DNA]</scope>
    <source>
        <strain evidence="3">XZYJ18</strain>
    </source>
</reference>
<organism evidence="2 3">
    <name type="scientific">Nocardiopsis mangrovi</name>
    <dbReference type="NCBI Taxonomy" id="1179818"/>
    <lineage>
        <taxon>Bacteria</taxon>
        <taxon>Bacillati</taxon>
        <taxon>Actinomycetota</taxon>
        <taxon>Actinomycetes</taxon>
        <taxon>Streptosporangiales</taxon>
        <taxon>Nocardiopsidaceae</taxon>
        <taxon>Nocardiopsis</taxon>
    </lineage>
</organism>
<evidence type="ECO:0000313" key="3">
    <source>
        <dbReference type="Proteomes" id="UP001595923"/>
    </source>
</evidence>